<dbReference type="InterPro" id="IPR014755">
    <property type="entry name" value="Cu-Rt/internalin_Ig-like"/>
</dbReference>
<dbReference type="Proteomes" id="UP000195442">
    <property type="component" value="Unassembled WGS sequence"/>
</dbReference>
<evidence type="ECO:0000313" key="9">
    <source>
        <dbReference type="Proteomes" id="UP000195442"/>
    </source>
</evidence>
<dbReference type="GO" id="GO:0030313">
    <property type="term" value="C:cell envelope"/>
    <property type="evidence" value="ECO:0007669"/>
    <property type="project" value="UniProtKB-SubCell"/>
</dbReference>
<keyword evidence="9" id="KW-1185">Reference proteome</keyword>
<keyword evidence="2 5" id="KW-0479">Metal-binding</keyword>
<comment type="similarity">
    <text evidence="5">Belongs to the CopC family.</text>
</comment>
<dbReference type="GO" id="GO:0005886">
    <property type="term" value="C:plasma membrane"/>
    <property type="evidence" value="ECO:0007669"/>
    <property type="project" value="TreeGrafter"/>
</dbReference>
<comment type="subcellular location">
    <subcellularLocation>
        <location evidence="1">Cell envelope</location>
    </subcellularLocation>
    <subcellularLocation>
        <location evidence="5">Periplasm</location>
    </subcellularLocation>
</comment>
<dbReference type="InterPro" id="IPR014756">
    <property type="entry name" value="Ig_E-set"/>
</dbReference>
<reference evidence="9" key="1">
    <citation type="submission" date="2017-02" db="EMBL/GenBank/DDBJ databases">
        <authorList>
            <person name="Daims H."/>
        </authorList>
    </citation>
    <scope>NUCLEOTIDE SEQUENCE [LARGE SCALE GENOMIC DNA]</scope>
</reference>
<keyword evidence="5" id="KW-0574">Periplasm</keyword>
<dbReference type="GO" id="GO:0042597">
    <property type="term" value="C:periplasmic space"/>
    <property type="evidence" value="ECO:0007669"/>
    <property type="project" value="UniProtKB-SubCell"/>
</dbReference>
<proteinExistence type="inferred from homology"/>
<evidence type="ECO:0000256" key="6">
    <source>
        <dbReference type="SAM" id="SignalP"/>
    </source>
</evidence>
<evidence type="ECO:0000313" key="8">
    <source>
        <dbReference type="EMBL" id="SJM89421.1"/>
    </source>
</evidence>
<dbReference type="PANTHER" id="PTHR34820:SF4">
    <property type="entry name" value="INNER MEMBRANE PROTEIN YEBZ"/>
    <property type="match status" value="1"/>
</dbReference>
<name>A0A1R4GZL5_9GAMM</name>
<evidence type="ECO:0000256" key="2">
    <source>
        <dbReference type="ARBA" id="ARBA00022723"/>
    </source>
</evidence>
<accession>A0A1R4GZL5</accession>
<dbReference type="OrthoDB" id="5568812at2"/>
<keyword evidence="3 5" id="KW-0732">Signal</keyword>
<keyword evidence="4 5" id="KW-0186">Copper</keyword>
<dbReference type="GO" id="GO:0046688">
    <property type="term" value="P:response to copper ion"/>
    <property type="evidence" value="ECO:0007669"/>
    <property type="project" value="UniProtKB-UniRule"/>
</dbReference>
<feature type="chain" id="PRO_5012526203" description="Copper resistance protein C" evidence="6">
    <location>
        <begin position="33"/>
        <end position="126"/>
    </location>
</feature>
<evidence type="ECO:0000256" key="5">
    <source>
        <dbReference type="RuleBase" id="RU369037"/>
    </source>
</evidence>
<dbReference type="InterPro" id="IPR032694">
    <property type="entry name" value="CopC/D"/>
</dbReference>
<feature type="signal peptide" evidence="6">
    <location>
        <begin position="1"/>
        <end position="32"/>
    </location>
</feature>
<sequence length="126" mass="13906">MRLRVKKVAKQCFWLLSLVVCVFQANLAAAHAVITEYSLKLTSIHAHQADKVELSFNSRVELGLSQVFLVSKGDKYTPLQISQGDKQGQIIVLLPALELGDYALKCKVFAADGHLTEDLIHFSVAP</sequence>
<dbReference type="Gene3D" id="2.60.40.1220">
    <property type="match status" value="1"/>
</dbReference>
<comment type="function">
    <text evidence="5">Involved in copper resistance.</text>
</comment>
<evidence type="ECO:0000256" key="3">
    <source>
        <dbReference type="ARBA" id="ARBA00022729"/>
    </source>
</evidence>
<protein>
    <recommendedName>
        <fullName evidence="5">Copper resistance protein C</fullName>
    </recommendedName>
</protein>
<evidence type="ECO:0000259" key="7">
    <source>
        <dbReference type="Pfam" id="PF04234"/>
    </source>
</evidence>
<evidence type="ECO:0000256" key="4">
    <source>
        <dbReference type="ARBA" id="ARBA00023008"/>
    </source>
</evidence>
<evidence type="ECO:0000256" key="1">
    <source>
        <dbReference type="ARBA" id="ARBA00004196"/>
    </source>
</evidence>
<dbReference type="EMBL" id="FUKJ01000020">
    <property type="protein sequence ID" value="SJM89421.1"/>
    <property type="molecule type" value="Genomic_DNA"/>
</dbReference>
<dbReference type="GO" id="GO:0005507">
    <property type="term" value="F:copper ion binding"/>
    <property type="evidence" value="ECO:0007669"/>
    <property type="project" value="UniProtKB-UniRule"/>
</dbReference>
<dbReference type="SUPFAM" id="SSF81296">
    <property type="entry name" value="E set domains"/>
    <property type="match status" value="1"/>
</dbReference>
<dbReference type="AlphaFoldDB" id="A0A1R4GZL5"/>
<feature type="domain" description="CopC" evidence="7">
    <location>
        <begin position="31"/>
        <end position="124"/>
    </location>
</feature>
<dbReference type="PANTHER" id="PTHR34820">
    <property type="entry name" value="INNER MEMBRANE PROTEIN YEBZ"/>
    <property type="match status" value="1"/>
</dbReference>
<dbReference type="InterPro" id="IPR007348">
    <property type="entry name" value="CopC_dom"/>
</dbReference>
<organism evidence="8 9">
    <name type="scientific">Crenothrix polyspora</name>
    <dbReference type="NCBI Taxonomy" id="360316"/>
    <lineage>
        <taxon>Bacteria</taxon>
        <taxon>Pseudomonadati</taxon>
        <taxon>Pseudomonadota</taxon>
        <taxon>Gammaproteobacteria</taxon>
        <taxon>Methylococcales</taxon>
        <taxon>Crenotrichaceae</taxon>
        <taxon>Crenothrix</taxon>
    </lineage>
</organism>
<dbReference type="Pfam" id="PF04234">
    <property type="entry name" value="CopC"/>
    <property type="match status" value="1"/>
</dbReference>
<dbReference type="GO" id="GO:0006825">
    <property type="term" value="P:copper ion transport"/>
    <property type="evidence" value="ECO:0007669"/>
    <property type="project" value="InterPro"/>
</dbReference>
<gene>
    <name evidence="8" type="ORF">CRENPOLYSF2_1160007</name>
</gene>